<comment type="caution">
    <text evidence="1">The sequence shown here is derived from an EMBL/GenBank/DDBJ whole genome shotgun (WGS) entry which is preliminary data.</text>
</comment>
<evidence type="ECO:0000313" key="1">
    <source>
        <dbReference type="EMBL" id="RXI98543.1"/>
    </source>
</evidence>
<evidence type="ECO:0000313" key="2">
    <source>
        <dbReference type="Proteomes" id="UP000290649"/>
    </source>
</evidence>
<reference evidence="1 2" key="1">
    <citation type="journal article" date="2019" name="Int. J. Syst. Evol. Microbiol.">
        <title>Anaerobacillus alkaliphilus sp. nov., a novel alkaliphilic and moderately halophilic bacterium.</title>
        <authorList>
            <person name="Borsodi A.K."/>
            <person name="Aszalos J.M."/>
            <person name="Bihari P."/>
            <person name="Nagy I."/>
            <person name="Schumann P."/>
            <person name="Sproer C."/>
            <person name="Kovacs A.L."/>
            <person name="Boka K."/>
            <person name="Dobosy P."/>
            <person name="Ovari M."/>
            <person name="Szili-Kovacs T."/>
            <person name="Toth E."/>
        </authorList>
    </citation>
    <scope>NUCLEOTIDE SEQUENCE [LARGE SCALE GENOMIC DNA]</scope>
    <source>
        <strain evidence="1 2">B16-10</strain>
    </source>
</reference>
<organism evidence="1 2">
    <name type="scientific">Anaerobacillus alkaliphilus</name>
    <dbReference type="NCBI Taxonomy" id="1548597"/>
    <lineage>
        <taxon>Bacteria</taxon>
        <taxon>Bacillati</taxon>
        <taxon>Bacillota</taxon>
        <taxon>Bacilli</taxon>
        <taxon>Bacillales</taxon>
        <taxon>Bacillaceae</taxon>
        <taxon>Anaerobacillus</taxon>
    </lineage>
</organism>
<proteinExistence type="predicted"/>
<gene>
    <name evidence="1" type="ORF">DS745_19680</name>
</gene>
<dbReference type="AlphaFoldDB" id="A0A4Q0VQ49"/>
<keyword evidence="2" id="KW-1185">Reference proteome</keyword>
<dbReference type="Proteomes" id="UP000290649">
    <property type="component" value="Unassembled WGS sequence"/>
</dbReference>
<accession>A0A4Q0VQ49</accession>
<name>A0A4Q0VQ49_9BACI</name>
<dbReference type="OrthoDB" id="2886745at2"/>
<protein>
    <submittedName>
        <fullName evidence="1">Uncharacterized protein</fullName>
    </submittedName>
</protein>
<dbReference type="RefSeq" id="WP_129079895.1">
    <property type="nucleotide sequence ID" value="NZ_QOUX01000046.1"/>
</dbReference>
<dbReference type="EMBL" id="QOUX01000046">
    <property type="protein sequence ID" value="RXI98543.1"/>
    <property type="molecule type" value="Genomic_DNA"/>
</dbReference>
<sequence length="123" mass="14621">MKKMLILLMLILGLFILPSQSNALNLMESFFLKITINENDSEFQWEYTSPGKYEFEKGTEVIKSEVAKQEMLAIIKTLQLSEKAKAEEMVERLKKDKYPDIERLDIRWMTGDHKLFTWVWEKK</sequence>